<evidence type="ECO:0000259" key="5">
    <source>
        <dbReference type="PROSITE" id="PS51935"/>
    </source>
</evidence>
<dbReference type="EMBL" id="CP004120">
    <property type="protein sequence ID" value="AGT44944.1"/>
    <property type="molecule type" value="Genomic_DNA"/>
</dbReference>
<feature type="domain" description="NlpC/P60" evidence="5">
    <location>
        <begin position="32"/>
        <end position="160"/>
    </location>
</feature>
<name>S6A947_9SPIR</name>
<dbReference type="KEGG" id="tped:TPE_2470"/>
<evidence type="ECO:0000256" key="2">
    <source>
        <dbReference type="ARBA" id="ARBA00022670"/>
    </source>
</evidence>
<reference evidence="6 7" key="1">
    <citation type="journal article" date="2013" name="PLoS ONE">
        <title>Genome-Wide Relatedness of Treponema pedis, from Gingiva and Necrotic Skin Lesions of Pigs, with the Human Oral Pathogen Treponema denticola.</title>
        <authorList>
            <person name="Svartstrom O."/>
            <person name="Mushtaq M."/>
            <person name="Pringle M."/>
            <person name="Segerman B."/>
        </authorList>
    </citation>
    <scope>NUCLEOTIDE SEQUENCE [LARGE SCALE GENOMIC DNA]</scope>
    <source>
        <strain evidence="6">T A4</strain>
    </source>
</reference>
<dbReference type="InterPro" id="IPR038765">
    <property type="entry name" value="Papain-like_cys_pep_sf"/>
</dbReference>
<dbReference type="Gene3D" id="3.90.1720.10">
    <property type="entry name" value="endopeptidase domain like (from Nostoc punctiforme)"/>
    <property type="match status" value="1"/>
</dbReference>
<keyword evidence="7" id="KW-1185">Reference proteome</keyword>
<keyword evidence="2" id="KW-0645">Protease</keyword>
<dbReference type="SUPFAM" id="SSF54001">
    <property type="entry name" value="Cysteine proteinases"/>
    <property type="match status" value="1"/>
</dbReference>
<keyword evidence="4" id="KW-0788">Thiol protease</keyword>
<dbReference type="InterPro" id="IPR000064">
    <property type="entry name" value="NLP_P60_dom"/>
</dbReference>
<dbReference type="InterPro" id="IPR051202">
    <property type="entry name" value="Peptidase_C40"/>
</dbReference>
<dbReference type="STRING" id="1291379.TPE_2470"/>
<evidence type="ECO:0000313" key="7">
    <source>
        <dbReference type="Proteomes" id="UP000015620"/>
    </source>
</evidence>
<gene>
    <name evidence="6" type="ORF">TPE_2470</name>
</gene>
<proteinExistence type="inferred from homology"/>
<dbReference type="PANTHER" id="PTHR47053:SF1">
    <property type="entry name" value="MUREIN DD-ENDOPEPTIDASE MEPH-RELATED"/>
    <property type="match status" value="1"/>
</dbReference>
<evidence type="ECO:0000313" key="6">
    <source>
        <dbReference type="EMBL" id="AGT44944.1"/>
    </source>
</evidence>
<evidence type="ECO:0000256" key="3">
    <source>
        <dbReference type="ARBA" id="ARBA00022801"/>
    </source>
</evidence>
<accession>S6A947</accession>
<comment type="similarity">
    <text evidence="1">Belongs to the peptidase C40 family.</text>
</comment>
<dbReference type="AlphaFoldDB" id="S6A947"/>
<dbReference type="HOGENOM" id="CLU_016043_8_3_12"/>
<dbReference type="Proteomes" id="UP000015620">
    <property type="component" value="Chromosome"/>
</dbReference>
<sequence length="167" mass="18350">MVEVAKIMKKIIFYMLIVLFAGLNLFSEQPPESPRLSFINAAYKYLKTPYKYACADSGGMDCSGLIYRASLDSVKIALPRSASGIASFAERIEDSDIQPGDLLFFNTTGTAGEKISHAGLYIGGGEFIHSASQGPAIGVIISSLEEKYWKNCYRFAGRILPKEEIFN</sequence>
<dbReference type="PANTHER" id="PTHR47053">
    <property type="entry name" value="MUREIN DD-ENDOPEPTIDASE MEPH-RELATED"/>
    <property type="match status" value="1"/>
</dbReference>
<dbReference type="GO" id="GO:0008234">
    <property type="term" value="F:cysteine-type peptidase activity"/>
    <property type="evidence" value="ECO:0007669"/>
    <property type="project" value="UniProtKB-KW"/>
</dbReference>
<evidence type="ECO:0000256" key="4">
    <source>
        <dbReference type="ARBA" id="ARBA00022807"/>
    </source>
</evidence>
<dbReference type="Pfam" id="PF00877">
    <property type="entry name" value="NLPC_P60"/>
    <property type="match status" value="1"/>
</dbReference>
<dbReference type="PROSITE" id="PS51935">
    <property type="entry name" value="NLPC_P60"/>
    <property type="match status" value="1"/>
</dbReference>
<dbReference type="PATRIC" id="fig|1291379.3.peg.2442"/>
<keyword evidence="3" id="KW-0378">Hydrolase</keyword>
<protein>
    <submittedName>
        <fullName evidence="6">NLP/P60 protein</fullName>
    </submittedName>
</protein>
<organism evidence="6 7">
    <name type="scientific">Treponema pedis str. T A4</name>
    <dbReference type="NCBI Taxonomy" id="1291379"/>
    <lineage>
        <taxon>Bacteria</taxon>
        <taxon>Pseudomonadati</taxon>
        <taxon>Spirochaetota</taxon>
        <taxon>Spirochaetia</taxon>
        <taxon>Spirochaetales</taxon>
        <taxon>Treponemataceae</taxon>
        <taxon>Treponema</taxon>
    </lineage>
</organism>
<dbReference type="GO" id="GO:0006508">
    <property type="term" value="P:proteolysis"/>
    <property type="evidence" value="ECO:0007669"/>
    <property type="project" value="UniProtKB-KW"/>
</dbReference>
<evidence type="ECO:0000256" key="1">
    <source>
        <dbReference type="ARBA" id="ARBA00007074"/>
    </source>
</evidence>